<dbReference type="InterPro" id="IPR036390">
    <property type="entry name" value="WH_DNA-bd_sf"/>
</dbReference>
<evidence type="ECO:0000259" key="6">
    <source>
        <dbReference type="Pfam" id="PF08100"/>
    </source>
</evidence>
<dbReference type="GO" id="GO:0008171">
    <property type="term" value="F:O-methyltransferase activity"/>
    <property type="evidence" value="ECO:0007669"/>
    <property type="project" value="InterPro"/>
</dbReference>
<evidence type="ECO:0000259" key="5">
    <source>
        <dbReference type="Pfam" id="PF00891"/>
    </source>
</evidence>
<reference evidence="7 8" key="1">
    <citation type="submission" date="2016-11" db="EMBL/GenBank/DDBJ databases">
        <authorList>
            <person name="Jaros S."/>
            <person name="Januszkiewicz K."/>
            <person name="Wedrychowicz H."/>
        </authorList>
    </citation>
    <scope>NUCLEOTIDE SEQUENCE [LARGE SCALE GENOMIC DNA]</scope>
    <source>
        <strain evidence="7 8">CGMCC 4.2025</strain>
    </source>
</reference>
<protein>
    <submittedName>
        <fullName evidence="7">Hydroxyneurosporene-O-methyltransferase</fullName>
    </submittedName>
</protein>
<organism evidence="7 8">
    <name type="scientific">Actinacidiphila paucisporea</name>
    <dbReference type="NCBI Taxonomy" id="310782"/>
    <lineage>
        <taxon>Bacteria</taxon>
        <taxon>Bacillati</taxon>
        <taxon>Actinomycetota</taxon>
        <taxon>Actinomycetes</taxon>
        <taxon>Kitasatosporales</taxon>
        <taxon>Streptomycetaceae</taxon>
        <taxon>Actinacidiphila</taxon>
    </lineage>
</organism>
<dbReference type="PROSITE" id="PS51683">
    <property type="entry name" value="SAM_OMT_II"/>
    <property type="match status" value="1"/>
</dbReference>
<dbReference type="CDD" id="cd02440">
    <property type="entry name" value="AdoMet_MTases"/>
    <property type="match status" value="1"/>
</dbReference>
<dbReference type="SUPFAM" id="SSF53335">
    <property type="entry name" value="S-adenosyl-L-methionine-dependent methyltransferases"/>
    <property type="match status" value="1"/>
</dbReference>
<dbReference type="InterPro" id="IPR016461">
    <property type="entry name" value="COMT-like"/>
</dbReference>
<dbReference type="InterPro" id="IPR012967">
    <property type="entry name" value="COMT_dimerisation"/>
</dbReference>
<dbReference type="PIRSF" id="PIRSF005739">
    <property type="entry name" value="O-mtase"/>
    <property type="match status" value="1"/>
</dbReference>
<sequence length="363" mass="39255">MSNSQKMPPPRLVRIVERLRERVYRLHQRMMPASVTMLEMITAGMVSQAIQVAATLGIADVLAGGPRTAEEIAQQVGADPDGVNRLLRALAGYGVFRADPSGRYALTPLAGTLRSDAEMPMRSIAMFTNAPEQREHWSYLLDSVRTGEPVMEKVRGVDVWTYFENNEELVGVFNDAMTDFSNLTLAPVTAAYDFRRFGTIVDVGGGQGAMLAAILARTPRARGVVFDLSTAAAGAEDLLRGAGLAGRCTVESGSFLETVPSGGDCYLLKNVIHNWPDDEVVVILRNVRRAIAPAGRLLVIELIIPEGNGTHPGKLSDLDMMLLVGGRERTEADTRALLAKAGFRLDRVIQTASPLSILEASPV</sequence>
<dbReference type="EMBL" id="FRBI01000019">
    <property type="protein sequence ID" value="SHN05374.1"/>
    <property type="molecule type" value="Genomic_DNA"/>
</dbReference>
<proteinExistence type="predicted"/>
<dbReference type="InterPro" id="IPR029063">
    <property type="entry name" value="SAM-dependent_MTases_sf"/>
</dbReference>
<dbReference type="Pfam" id="PF08100">
    <property type="entry name" value="Dimerisation"/>
    <property type="match status" value="1"/>
</dbReference>
<dbReference type="Gene3D" id="1.10.287.1350">
    <property type="match status" value="1"/>
</dbReference>
<keyword evidence="8" id="KW-1185">Reference proteome</keyword>
<name>A0A1M7NNM5_9ACTN</name>
<dbReference type="RefSeq" id="WP_073501215.1">
    <property type="nucleotide sequence ID" value="NZ_FRBI01000019.1"/>
</dbReference>
<dbReference type="AlphaFoldDB" id="A0A1M7NNM5"/>
<evidence type="ECO:0000256" key="3">
    <source>
        <dbReference type="ARBA" id="ARBA00022691"/>
    </source>
</evidence>
<evidence type="ECO:0000256" key="2">
    <source>
        <dbReference type="ARBA" id="ARBA00022679"/>
    </source>
</evidence>
<dbReference type="InterPro" id="IPR036388">
    <property type="entry name" value="WH-like_DNA-bd_sf"/>
</dbReference>
<dbReference type="Pfam" id="PF00891">
    <property type="entry name" value="Methyltransf_2"/>
    <property type="match status" value="1"/>
</dbReference>
<dbReference type="OrthoDB" id="4145676at2"/>
<evidence type="ECO:0000313" key="7">
    <source>
        <dbReference type="EMBL" id="SHN05374.1"/>
    </source>
</evidence>
<accession>A0A1M7NNM5</accession>
<keyword evidence="1 7" id="KW-0489">Methyltransferase</keyword>
<feature type="domain" description="O-methyltransferase dimerisation" evidence="6">
    <location>
        <begin position="39"/>
        <end position="113"/>
    </location>
</feature>
<dbReference type="SUPFAM" id="SSF46785">
    <property type="entry name" value="Winged helix' DNA-binding domain"/>
    <property type="match status" value="1"/>
</dbReference>
<dbReference type="STRING" id="310782.SAMN05216499_11966"/>
<dbReference type="InterPro" id="IPR001077">
    <property type="entry name" value="COMT_C"/>
</dbReference>
<feature type="domain" description="O-methyltransferase C-terminal" evidence="5">
    <location>
        <begin position="137"/>
        <end position="344"/>
    </location>
</feature>
<dbReference type="GO" id="GO:0032259">
    <property type="term" value="P:methylation"/>
    <property type="evidence" value="ECO:0007669"/>
    <property type="project" value="UniProtKB-KW"/>
</dbReference>
<evidence type="ECO:0000256" key="1">
    <source>
        <dbReference type="ARBA" id="ARBA00022603"/>
    </source>
</evidence>
<keyword evidence="2 7" id="KW-0808">Transferase</keyword>
<dbReference type="PANTHER" id="PTHR43712:SF2">
    <property type="entry name" value="O-METHYLTRANSFERASE CICE"/>
    <property type="match status" value="1"/>
</dbReference>
<dbReference type="Proteomes" id="UP000184111">
    <property type="component" value="Unassembled WGS sequence"/>
</dbReference>
<keyword evidence="3" id="KW-0949">S-adenosyl-L-methionine</keyword>
<dbReference type="Gene3D" id="3.40.50.150">
    <property type="entry name" value="Vaccinia Virus protein VP39"/>
    <property type="match status" value="1"/>
</dbReference>
<feature type="active site" description="Proton acceptor" evidence="4">
    <location>
        <position position="273"/>
    </location>
</feature>
<dbReference type="GO" id="GO:0046983">
    <property type="term" value="F:protein dimerization activity"/>
    <property type="evidence" value="ECO:0007669"/>
    <property type="project" value="InterPro"/>
</dbReference>
<evidence type="ECO:0000256" key="4">
    <source>
        <dbReference type="PIRSR" id="PIRSR005739-1"/>
    </source>
</evidence>
<evidence type="ECO:0000313" key="8">
    <source>
        <dbReference type="Proteomes" id="UP000184111"/>
    </source>
</evidence>
<dbReference type="PANTHER" id="PTHR43712">
    <property type="entry name" value="PUTATIVE (AFU_ORTHOLOGUE AFUA_4G14580)-RELATED"/>
    <property type="match status" value="1"/>
</dbReference>
<dbReference type="Gene3D" id="1.10.10.10">
    <property type="entry name" value="Winged helix-like DNA-binding domain superfamily/Winged helix DNA-binding domain"/>
    <property type="match status" value="1"/>
</dbReference>
<gene>
    <name evidence="7" type="ORF">SAMN05216499_11966</name>
</gene>